<evidence type="ECO:0000313" key="5">
    <source>
        <dbReference type="Proteomes" id="UP000510927"/>
    </source>
</evidence>
<proteinExistence type="inferred from homology"/>
<gene>
    <name evidence="4" type="ORF">HVY52_17965</name>
</gene>
<reference evidence="4 5" key="1">
    <citation type="submission" date="2020-06" db="EMBL/GenBank/DDBJ databases">
        <title>REHAB project genomes.</title>
        <authorList>
            <person name="Shaw L.P."/>
        </authorList>
    </citation>
    <scope>NUCLEOTIDE SEQUENCE [LARGE SCALE GENOMIC DNA]</scope>
    <source>
        <strain evidence="4 5">RHB28-C13</strain>
    </source>
</reference>
<dbReference type="EMBL" id="CP055675">
    <property type="protein sequence ID" value="QLN01588.1"/>
    <property type="molecule type" value="Genomic_DNA"/>
</dbReference>
<dbReference type="InterPro" id="IPR025166">
    <property type="entry name" value="Integrase_DNA_bind_dom"/>
</dbReference>
<accession>A0A7W3ECH0</accession>
<dbReference type="AlphaFoldDB" id="A0A7W3ECH0"/>
<evidence type="ECO:0000313" key="4">
    <source>
        <dbReference type="EMBL" id="QLN01588.1"/>
    </source>
</evidence>
<name>A0A7W3ECH0_ESCFE</name>
<evidence type="ECO:0000256" key="1">
    <source>
        <dbReference type="ARBA" id="ARBA00008857"/>
    </source>
</evidence>
<dbReference type="InterPro" id="IPR050808">
    <property type="entry name" value="Phage_Integrase"/>
</dbReference>
<comment type="similarity">
    <text evidence="1">Belongs to the 'phage' integrase family.</text>
</comment>
<dbReference type="Gene3D" id="3.30.160.390">
    <property type="entry name" value="Integrase, DNA-binding domain"/>
    <property type="match status" value="1"/>
</dbReference>
<protein>
    <submittedName>
        <fullName evidence="4">DUF4102 domain-containing protein</fullName>
    </submittedName>
</protein>
<dbReference type="GO" id="GO:0015074">
    <property type="term" value="P:DNA integration"/>
    <property type="evidence" value="ECO:0007669"/>
    <property type="project" value="UniProtKB-KW"/>
</dbReference>
<dbReference type="PANTHER" id="PTHR30629:SF2">
    <property type="entry name" value="PROPHAGE INTEGRASE INTS-RELATED"/>
    <property type="match status" value="1"/>
</dbReference>
<feature type="domain" description="Integrase DNA-binding" evidence="3">
    <location>
        <begin position="3"/>
        <end position="87"/>
    </location>
</feature>
<dbReference type="PANTHER" id="PTHR30629">
    <property type="entry name" value="PROPHAGE INTEGRASE"/>
    <property type="match status" value="1"/>
</dbReference>
<organism evidence="4 5">
    <name type="scientific">Escherichia fergusonii</name>
    <dbReference type="NCBI Taxonomy" id="564"/>
    <lineage>
        <taxon>Bacteria</taxon>
        <taxon>Pseudomonadati</taxon>
        <taxon>Pseudomonadota</taxon>
        <taxon>Gammaproteobacteria</taxon>
        <taxon>Enterobacterales</taxon>
        <taxon>Enterobacteriaceae</taxon>
        <taxon>Escherichia</taxon>
    </lineage>
</organism>
<keyword evidence="2" id="KW-0229">DNA integration</keyword>
<dbReference type="Pfam" id="PF13356">
    <property type="entry name" value="Arm-DNA-bind_3"/>
    <property type="match status" value="1"/>
</dbReference>
<sequence length="100" mass="11569">MPLTDHEIRRSKPLDKPCTVNNGCGLLWHIEPNGSKGWRFRYLFDDKPKMLSPGTYPTISLNDARQKRDEAKKLVASSINPSDVCKREKQTGNRKRERNM</sequence>
<evidence type="ECO:0000256" key="2">
    <source>
        <dbReference type="ARBA" id="ARBA00022908"/>
    </source>
</evidence>
<evidence type="ECO:0000259" key="3">
    <source>
        <dbReference type="Pfam" id="PF13356"/>
    </source>
</evidence>
<dbReference type="Proteomes" id="UP000510927">
    <property type="component" value="Chromosome"/>
</dbReference>
<dbReference type="InterPro" id="IPR038488">
    <property type="entry name" value="Integrase_DNA-bd_sf"/>
</dbReference>